<gene>
    <name evidence="1" type="ORF">CUR178_00213</name>
</gene>
<dbReference type="Proteomes" id="UP000674179">
    <property type="component" value="Chromosome 36"/>
</dbReference>
<dbReference type="GeneID" id="94167514"/>
<accession>A0A836GWK0</accession>
<reference evidence="1 2" key="1">
    <citation type="submission" date="2021-02" db="EMBL/GenBank/DDBJ databases">
        <title>Leishmania (Mundinia) enrietti genome sequencing and assembly.</title>
        <authorList>
            <person name="Almutairi H."/>
            <person name="Gatherer D."/>
        </authorList>
    </citation>
    <scope>NUCLEOTIDE SEQUENCE [LARGE SCALE GENOMIC DNA]</scope>
    <source>
        <strain evidence="1">CUR178</strain>
    </source>
</reference>
<dbReference type="EMBL" id="JAFHKP010000036">
    <property type="protein sequence ID" value="KAG5465508.1"/>
    <property type="molecule type" value="Genomic_DNA"/>
</dbReference>
<comment type="caution">
    <text evidence="1">The sequence shown here is derived from an EMBL/GenBank/DDBJ whole genome shotgun (WGS) entry which is preliminary data.</text>
</comment>
<sequence length="60" mass="6255">MASPSNSHFLPMISSLTSSLIPDGEKRAILLLRAAPLVVVVVDDEGTLEYDDAAPAASDS</sequence>
<dbReference type="AlphaFoldDB" id="A0A836GWK0"/>
<dbReference type="RefSeq" id="XP_067688107.1">
    <property type="nucleotide sequence ID" value="XM_067832004.1"/>
</dbReference>
<evidence type="ECO:0000313" key="1">
    <source>
        <dbReference type="EMBL" id="KAG5465508.1"/>
    </source>
</evidence>
<evidence type="ECO:0000313" key="2">
    <source>
        <dbReference type="Proteomes" id="UP000674179"/>
    </source>
</evidence>
<dbReference type="KEGG" id="lenr:94167514"/>
<name>A0A836GWK0_LEIEN</name>
<organism evidence="1 2">
    <name type="scientific">Leishmania enriettii</name>
    <dbReference type="NCBI Taxonomy" id="5663"/>
    <lineage>
        <taxon>Eukaryota</taxon>
        <taxon>Discoba</taxon>
        <taxon>Euglenozoa</taxon>
        <taxon>Kinetoplastea</taxon>
        <taxon>Metakinetoplastina</taxon>
        <taxon>Trypanosomatida</taxon>
        <taxon>Trypanosomatidae</taxon>
        <taxon>Leishmaniinae</taxon>
        <taxon>Leishmania</taxon>
    </lineage>
</organism>
<proteinExistence type="predicted"/>
<keyword evidence="2" id="KW-1185">Reference proteome</keyword>
<protein>
    <submittedName>
        <fullName evidence="1">Uncharacterized protein</fullName>
    </submittedName>
</protein>